<dbReference type="OrthoDB" id="4437611at2"/>
<dbReference type="RefSeq" id="WP_072738959.1">
    <property type="nucleotide sequence ID" value="NZ_CP048813.1"/>
</dbReference>
<dbReference type="InterPro" id="IPR011251">
    <property type="entry name" value="Luciferase-like_dom"/>
</dbReference>
<keyword evidence="4 8" id="KW-0503">Monooxygenase</keyword>
<evidence type="ECO:0000313" key="9">
    <source>
        <dbReference type="Proteomes" id="UP000183263"/>
    </source>
</evidence>
<feature type="binding site" evidence="6">
    <location>
        <position position="106"/>
    </location>
    <ligand>
        <name>FMN</name>
        <dbReference type="ChEBI" id="CHEBI:58210"/>
    </ligand>
</feature>
<dbReference type="InterPro" id="IPR036661">
    <property type="entry name" value="Luciferase-like_sf"/>
</dbReference>
<dbReference type="Gene3D" id="3.20.20.30">
    <property type="entry name" value="Luciferase-like domain"/>
    <property type="match status" value="1"/>
</dbReference>
<dbReference type="Pfam" id="PF00296">
    <property type="entry name" value="Bac_luciferase"/>
    <property type="match status" value="1"/>
</dbReference>
<keyword evidence="9" id="KW-1185">Reference proteome</keyword>
<evidence type="ECO:0000259" key="7">
    <source>
        <dbReference type="Pfam" id="PF00296"/>
    </source>
</evidence>
<dbReference type="InterPro" id="IPR051260">
    <property type="entry name" value="Diverse_substr_monoxygenases"/>
</dbReference>
<dbReference type="GO" id="GO:0016705">
    <property type="term" value="F:oxidoreductase activity, acting on paired donors, with incorporation or reduction of molecular oxygen"/>
    <property type="evidence" value="ECO:0007669"/>
    <property type="project" value="InterPro"/>
</dbReference>
<dbReference type="InterPro" id="IPR016215">
    <property type="entry name" value="NTA_MOA"/>
</dbReference>
<dbReference type="Proteomes" id="UP000183263">
    <property type="component" value="Unassembled WGS sequence"/>
</dbReference>
<keyword evidence="1 6" id="KW-0285">Flavoprotein</keyword>
<feature type="domain" description="Luciferase-like" evidence="7">
    <location>
        <begin position="45"/>
        <end position="309"/>
    </location>
</feature>
<organism evidence="8 9">
    <name type="scientific">Rhodococcus triatomae</name>
    <dbReference type="NCBI Taxonomy" id="300028"/>
    <lineage>
        <taxon>Bacteria</taxon>
        <taxon>Bacillati</taxon>
        <taxon>Actinomycetota</taxon>
        <taxon>Actinomycetes</taxon>
        <taxon>Mycobacteriales</taxon>
        <taxon>Nocardiaceae</taxon>
        <taxon>Rhodococcus</taxon>
    </lineage>
</organism>
<dbReference type="EMBL" id="FNDN01000011">
    <property type="protein sequence ID" value="SDI79802.1"/>
    <property type="molecule type" value="Genomic_DNA"/>
</dbReference>
<dbReference type="PANTHER" id="PTHR30011:SF16">
    <property type="entry name" value="C2H2 FINGER DOMAIN TRANSCRIPTION FACTOR (EUROFUNG)-RELATED"/>
    <property type="match status" value="1"/>
</dbReference>
<evidence type="ECO:0000256" key="3">
    <source>
        <dbReference type="ARBA" id="ARBA00023002"/>
    </source>
</evidence>
<evidence type="ECO:0000256" key="6">
    <source>
        <dbReference type="PIRSR" id="PIRSR000337-1"/>
    </source>
</evidence>
<dbReference type="AlphaFoldDB" id="A0A1G8NI28"/>
<dbReference type="PIRSF" id="PIRSF000337">
    <property type="entry name" value="NTA_MOA"/>
    <property type="match status" value="1"/>
</dbReference>
<keyword evidence="2 6" id="KW-0288">FMN</keyword>
<evidence type="ECO:0000313" key="8">
    <source>
        <dbReference type="EMBL" id="SDI79802.1"/>
    </source>
</evidence>
<evidence type="ECO:0000256" key="1">
    <source>
        <dbReference type="ARBA" id="ARBA00022630"/>
    </source>
</evidence>
<evidence type="ECO:0000256" key="4">
    <source>
        <dbReference type="ARBA" id="ARBA00023033"/>
    </source>
</evidence>
<dbReference type="SUPFAM" id="SSF51679">
    <property type="entry name" value="Bacterial luciferase-like"/>
    <property type="match status" value="1"/>
</dbReference>
<gene>
    <name evidence="8" type="ORF">SAMN05444695_11175</name>
</gene>
<proteinExistence type="inferred from homology"/>
<evidence type="ECO:0000256" key="5">
    <source>
        <dbReference type="ARBA" id="ARBA00033748"/>
    </source>
</evidence>
<evidence type="ECO:0000256" key="2">
    <source>
        <dbReference type="ARBA" id="ARBA00022643"/>
    </source>
</evidence>
<dbReference type="PANTHER" id="PTHR30011">
    <property type="entry name" value="ALKANESULFONATE MONOOXYGENASE-RELATED"/>
    <property type="match status" value="1"/>
</dbReference>
<name>A0A1G8NI28_9NOCA</name>
<keyword evidence="3" id="KW-0560">Oxidoreductase</keyword>
<comment type="similarity">
    <text evidence="5">Belongs to the NtaA/SnaA/DszA monooxygenase family.</text>
</comment>
<accession>A0A1G8NI28</accession>
<protein>
    <submittedName>
        <fullName evidence="8">Flavin-dependent oxidoreductase, luciferase family (Includes alkanesulfonate monooxygenase SsuD and methylene tetrahydromethanopterin reductase)</fullName>
    </submittedName>
</protein>
<reference evidence="8 9" key="1">
    <citation type="submission" date="2016-10" db="EMBL/GenBank/DDBJ databases">
        <authorList>
            <person name="de Groot N.N."/>
        </authorList>
    </citation>
    <scope>NUCLEOTIDE SEQUENCE [LARGE SCALE GENOMIC DNA]</scope>
    <source>
        <strain evidence="8 9">DSM 44892</strain>
    </source>
</reference>
<sequence length="407" mass="43577">MPDAKASQDSDTAAKASPLIGVDLHGTGIHPSAWRRVDSQAEDVFSARYWTGLLASLDRSGADLAFIGDSFALAEHGDAVQRGRLDAVSIAARATTATHRIGLVPTVTVTHTEPFHVSKAIASLDHTTLGRAGWQVAVSEGATQARLFGRKDAQDTADLWAEAEEAIEVVTRLWDSWEDDAEIRDLDSGRFVDRDKLHYIDFVGTYFSVKGPSITPRPPQGHPLVVVSVDDAESLRLAAARADVVRVSALDAATARERSEQVRAAAVEAGRRADDVRILLDVEVLTAADADVAERDLAELEQWADARYAPESLLYVGDTDGLVDLIDTVTGSPTGEAGHLDGVTVRPLALASAVALLADRVLPRLRRDVSATEPTPPDATALRRRLGVVRPANLFVEQALRGTGPTT</sequence>
<feature type="binding site" evidence="6">
    <location>
        <position position="69"/>
    </location>
    <ligand>
        <name>FMN</name>
        <dbReference type="ChEBI" id="CHEBI:58210"/>
    </ligand>
</feature>
<dbReference type="GO" id="GO:0004497">
    <property type="term" value="F:monooxygenase activity"/>
    <property type="evidence" value="ECO:0007669"/>
    <property type="project" value="UniProtKB-KW"/>
</dbReference>